<dbReference type="GO" id="GO:0003979">
    <property type="term" value="F:UDP-glucose 6-dehydrogenase activity"/>
    <property type="evidence" value="ECO:0007669"/>
    <property type="project" value="UniProtKB-EC"/>
</dbReference>
<feature type="binding site" evidence="10">
    <location>
        <position position="123"/>
    </location>
    <ligand>
        <name>NAD(+)</name>
        <dbReference type="ChEBI" id="CHEBI:57540"/>
    </ligand>
</feature>
<gene>
    <name evidence="12" type="ordered locus">DSY2447</name>
</gene>
<feature type="binding site" evidence="10">
    <location>
        <position position="37"/>
    </location>
    <ligand>
        <name>NAD(+)</name>
        <dbReference type="ChEBI" id="CHEBI:57540"/>
    </ligand>
</feature>
<evidence type="ECO:0000256" key="7">
    <source>
        <dbReference type="PIRNR" id="PIRNR000124"/>
    </source>
</evidence>
<dbReference type="InterPro" id="IPR028357">
    <property type="entry name" value="UDPglc_DH_bac"/>
</dbReference>
<feature type="binding site" evidence="10">
    <location>
        <position position="263"/>
    </location>
    <ligand>
        <name>NAD(+)</name>
        <dbReference type="ChEBI" id="CHEBI:57540"/>
    </ligand>
</feature>
<dbReference type="PANTHER" id="PTHR43750:SF3">
    <property type="entry name" value="UDP-GLUCOSE 6-DEHYDROGENASE TUAD"/>
    <property type="match status" value="1"/>
</dbReference>
<dbReference type="SUPFAM" id="SSF52413">
    <property type="entry name" value="UDP-glucose/GDP-mannose dehydrogenase C-terminal domain"/>
    <property type="match status" value="1"/>
</dbReference>
<dbReference type="GO" id="GO:0051287">
    <property type="term" value="F:NAD binding"/>
    <property type="evidence" value="ECO:0007669"/>
    <property type="project" value="InterPro"/>
</dbReference>
<dbReference type="UniPathway" id="UPA00038">
    <property type="reaction ID" value="UER00491"/>
</dbReference>
<dbReference type="HOGENOM" id="CLU_023810_1_2_9"/>
<dbReference type="InterPro" id="IPR036291">
    <property type="entry name" value="NAD(P)-bd_dom_sf"/>
</dbReference>
<evidence type="ECO:0000256" key="3">
    <source>
        <dbReference type="ARBA" id="ARBA00012954"/>
    </source>
</evidence>
<organism evidence="12 13">
    <name type="scientific">Desulfitobacterium hafniense (strain Y51)</name>
    <dbReference type="NCBI Taxonomy" id="138119"/>
    <lineage>
        <taxon>Bacteria</taxon>
        <taxon>Bacillati</taxon>
        <taxon>Bacillota</taxon>
        <taxon>Clostridia</taxon>
        <taxon>Eubacteriales</taxon>
        <taxon>Desulfitobacteriaceae</taxon>
        <taxon>Desulfitobacterium</taxon>
    </lineage>
</organism>
<evidence type="ECO:0000256" key="4">
    <source>
        <dbReference type="ARBA" id="ARBA00023002"/>
    </source>
</evidence>
<evidence type="ECO:0000256" key="10">
    <source>
        <dbReference type="PIRSR" id="PIRSR500134-3"/>
    </source>
</evidence>
<feature type="binding site" evidence="9">
    <location>
        <position position="320"/>
    </location>
    <ligand>
        <name>substrate</name>
    </ligand>
</feature>
<proteinExistence type="inferred from homology"/>
<dbReference type="PANTHER" id="PTHR43750">
    <property type="entry name" value="UDP-GLUCOSE 6-DEHYDROGENASE TUAD"/>
    <property type="match status" value="1"/>
</dbReference>
<feature type="binding site" evidence="10">
    <location>
        <position position="88"/>
    </location>
    <ligand>
        <name>NAD(+)</name>
        <dbReference type="ChEBI" id="CHEBI:57540"/>
    </ligand>
</feature>
<dbReference type="Pfam" id="PF00984">
    <property type="entry name" value="UDPG_MGDP_dh"/>
    <property type="match status" value="1"/>
</dbReference>
<dbReference type="GO" id="GO:0006065">
    <property type="term" value="P:UDP-glucuronate biosynthetic process"/>
    <property type="evidence" value="ECO:0007669"/>
    <property type="project" value="UniProtKB-UniPathway"/>
</dbReference>
<dbReference type="NCBIfam" id="TIGR03026">
    <property type="entry name" value="NDP-sugDHase"/>
    <property type="match status" value="1"/>
</dbReference>
<dbReference type="Gene3D" id="3.40.50.720">
    <property type="entry name" value="NAD(P)-binding Rossmann-like Domain"/>
    <property type="match status" value="2"/>
</dbReference>
<reference evidence="12 13" key="1">
    <citation type="journal article" date="2006" name="J. Bacteriol.">
        <title>Complete genome sequence of the dehalorespiring bacterium Desulfitobacterium hafniense Y51 and comparison with Dehalococcoides ethenogenes 195.</title>
        <authorList>
            <person name="Nonaka H."/>
            <person name="Keresztes G."/>
            <person name="Shinoda Y."/>
            <person name="Ikenaga Y."/>
            <person name="Abe M."/>
            <person name="Naito K."/>
            <person name="Inatomi K."/>
            <person name="Furukawa K."/>
            <person name="Inui M."/>
            <person name="Yukawa H."/>
        </authorList>
    </citation>
    <scope>NUCLEOTIDE SEQUENCE [LARGE SCALE GENOMIC DNA]</scope>
    <source>
        <strain evidence="12 13">Y51</strain>
    </source>
</reference>
<keyword evidence="4 7" id="KW-0560">Oxidoreductase</keyword>
<evidence type="ECO:0000313" key="12">
    <source>
        <dbReference type="EMBL" id="BAE84236.1"/>
    </source>
</evidence>
<evidence type="ECO:0000256" key="9">
    <source>
        <dbReference type="PIRSR" id="PIRSR500134-2"/>
    </source>
</evidence>
<keyword evidence="13" id="KW-1185">Reference proteome</keyword>
<dbReference type="EMBL" id="AP008230">
    <property type="protein sequence ID" value="BAE84236.1"/>
    <property type="molecule type" value="Genomic_DNA"/>
</dbReference>
<dbReference type="InterPro" id="IPR036220">
    <property type="entry name" value="UDP-Glc/GDP-Man_DH_C_sf"/>
</dbReference>
<evidence type="ECO:0000313" key="13">
    <source>
        <dbReference type="Proteomes" id="UP000001946"/>
    </source>
</evidence>
<comment type="similarity">
    <text evidence="2 7">Belongs to the UDP-glucose/GDP-mannose dehydrogenase family.</text>
</comment>
<dbReference type="Pfam" id="PF03721">
    <property type="entry name" value="UDPG_MGDP_dh_N"/>
    <property type="match status" value="1"/>
</dbReference>
<dbReference type="Proteomes" id="UP000001946">
    <property type="component" value="Chromosome"/>
</dbReference>
<dbReference type="InterPro" id="IPR017476">
    <property type="entry name" value="UDP-Glc/GDP-Man"/>
</dbReference>
<comment type="pathway">
    <text evidence="1">Nucleotide-sugar biosynthesis; UDP-alpha-D-glucuronate biosynthesis; UDP-alpha-D-glucuronate from UDP-alpha-D-glucose: step 1/1.</text>
</comment>
<evidence type="ECO:0000259" key="11">
    <source>
        <dbReference type="SMART" id="SM00984"/>
    </source>
</evidence>
<dbReference type="GO" id="GO:0000271">
    <property type="term" value="P:polysaccharide biosynthetic process"/>
    <property type="evidence" value="ECO:0007669"/>
    <property type="project" value="InterPro"/>
</dbReference>
<name>Q24UQ6_DESHY</name>
<dbReference type="PIRSF" id="PIRSF000124">
    <property type="entry name" value="UDPglc_GDPman_dh"/>
    <property type="match status" value="1"/>
</dbReference>
<dbReference type="PIRSF" id="PIRSF500134">
    <property type="entry name" value="UDPglc_DH_bac"/>
    <property type="match status" value="1"/>
</dbReference>
<evidence type="ECO:0000256" key="1">
    <source>
        <dbReference type="ARBA" id="ARBA00004701"/>
    </source>
</evidence>
<feature type="binding site" evidence="10">
    <location>
        <position position="327"/>
    </location>
    <ligand>
        <name>NAD(+)</name>
        <dbReference type="ChEBI" id="CHEBI:57540"/>
    </ligand>
</feature>
<comment type="catalytic activity">
    <reaction evidence="6 7">
        <text>UDP-alpha-D-glucose + 2 NAD(+) + H2O = UDP-alpha-D-glucuronate + 2 NADH + 3 H(+)</text>
        <dbReference type="Rhea" id="RHEA:23596"/>
        <dbReference type="ChEBI" id="CHEBI:15377"/>
        <dbReference type="ChEBI" id="CHEBI:15378"/>
        <dbReference type="ChEBI" id="CHEBI:57540"/>
        <dbReference type="ChEBI" id="CHEBI:57945"/>
        <dbReference type="ChEBI" id="CHEBI:58052"/>
        <dbReference type="ChEBI" id="CHEBI:58885"/>
        <dbReference type="EC" id="1.1.1.22"/>
    </reaction>
</comment>
<dbReference type="SMART" id="SM00984">
    <property type="entry name" value="UDPG_MGDP_dh_C"/>
    <property type="match status" value="1"/>
</dbReference>
<dbReference type="AlphaFoldDB" id="Q24UQ6"/>
<sequence>MIMKICVVGAGYVGLVSAAILADWQHNVVCVDHNEQKIEDLLAGKLPIFEPGLQELVELNRRRQYLRFTAEMAEALRGCEMIIVAVGTPPAENGHPNLEDFWAVVKSFRENVGNNVIVMIKSTVPVGTGEAVSLYLNEKVSHTFSVVSAPEFLRQGTAVHDFLHPDRLVVGCMSPEIREQMKELFQPLDCPKVFTDWHSAEMIKYASNSFLALKISYINTIANLCEAVGGNIQDVAAAVGLDHRIGQAYLKPGVGFGGSCLAKDTQGLIAQGEVHGVNVWMFKDVLEVNYEQRVHIVQRLTEVLGNLKGRKIAILGLAFKANTDDLRDAPSVTIIAQIIKLGGLVKVYDPVVDSSSLPNIISVSTADNPYAACQGVDAVIVLTEWEEFLDLDLKRLQKSMNAPVFIDGRYLFERKRLLEAGFFLPERPSSSEWPVVQSMISAR</sequence>
<feature type="binding site" evidence="9">
    <location>
        <begin position="249"/>
        <end position="253"/>
    </location>
    <ligand>
        <name>substrate</name>
    </ligand>
</feature>
<dbReference type="eggNOG" id="COG1004">
    <property type="taxonomic scope" value="Bacteria"/>
</dbReference>
<dbReference type="SUPFAM" id="SSF51735">
    <property type="entry name" value="NAD(P)-binding Rossmann-fold domains"/>
    <property type="match status" value="1"/>
</dbReference>
<dbReference type="InterPro" id="IPR014026">
    <property type="entry name" value="UDP-Glc/GDP-Man_DH_dimer"/>
</dbReference>
<evidence type="ECO:0000256" key="5">
    <source>
        <dbReference type="ARBA" id="ARBA00023027"/>
    </source>
</evidence>
<feature type="binding site" evidence="9">
    <location>
        <position position="257"/>
    </location>
    <ligand>
        <name>substrate</name>
    </ligand>
</feature>
<dbReference type="InterPro" id="IPR001732">
    <property type="entry name" value="UDP-Glc/GDP-Man_DH_N"/>
</dbReference>
<dbReference type="InterPro" id="IPR008927">
    <property type="entry name" value="6-PGluconate_DH-like_C_sf"/>
</dbReference>
<keyword evidence="5 7" id="KW-0520">NAD</keyword>
<feature type="binding site" evidence="9">
    <location>
        <position position="204"/>
    </location>
    <ligand>
        <name>substrate</name>
    </ligand>
</feature>
<dbReference type="InterPro" id="IPR014027">
    <property type="entry name" value="UDP-Glc/GDP-Man_DH_C"/>
</dbReference>
<protein>
    <recommendedName>
        <fullName evidence="3 7">UDP-glucose 6-dehydrogenase</fullName>
        <ecNumber evidence="3 7">1.1.1.22</ecNumber>
    </recommendedName>
</protein>
<evidence type="ECO:0000256" key="2">
    <source>
        <dbReference type="ARBA" id="ARBA00006601"/>
    </source>
</evidence>
<feature type="domain" description="UDP-glucose/GDP-mannose dehydrogenase C-terminal" evidence="11">
    <location>
        <begin position="313"/>
        <end position="414"/>
    </location>
</feature>
<evidence type="ECO:0000256" key="8">
    <source>
        <dbReference type="PIRSR" id="PIRSR500134-1"/>
    </source>
</evidence>
<dbReference type="Pfam" id="PF03720">
    <property type="entry name" value="UDPG_MGDP_dh_C"/>
    <property type="match status" value="1"/>
</dbReference>
<dbReference type="EC" id="1.1.1.22" evidence="3 7"/>
<dbReference type="SUPFAM" id="SSF48179">
    <property type="entry name" value="6-phosphogluconate dehydrogenase C-terminal domain-like"/>
    <property type="match status" value="1"/>
</dbReference>
<dbReference type="Gene3D" id="1.20.5.100">
    <property type="entry name" value="Cytochrome c1, transmembrane anchor, C-terminal"/>
    <property type="match status" value="1"/>
</dbReference>
<dbReference type="KEGG" id="dsy:DSY2447"/>
<feature type="active site" description="Nucleophile" evidence="8">
    <location>
        <position position="260"/>
    </location>
</feature>
<accession>Q24UQ6</accession>
<feature type="binding site" evidence="10">
    <location>
        <position position="32"/>
    </location>
    <ligand>
        <name>NAD(+)</name>
        <dbReference type="ChEBI" id="CHEBI:57540"/>
    </ligand>
</feature>
<dbReference type="STRING" id="138119.DSY2447"/>
<evidence type="ECO:0000256" key="6">
    <source>
        <dbReference type="ARBA" id="ARBA00047473"/>
    </source>
</evidence>